<evidence type="ECO:0000313" key="1">
    <source>
        <dbReference type="EMBL" id="KAJ3538737.1"/>
    </source>
</evidence>
<evidence type="ECO:0000313" key="2">
    <source>
        <dbReference type="Proteomes" id="UP001148629"/>
    </source>
</evidence>
<keyword evidence="2" id="KW-1185">Reference proteome</keyword>
<dbReference type="Proteomes" id="UP001148629">
    <property type="component" value="Unassembled WGS sequence"/>
</dbReference>
<organism evidence="1 2">
    <name type="scientific">Fusarium decemcellulare</name>
    <dbReference type="NCBI Taxonomy" id="57161"/>
    <lineage>
        <taxon>Eukaryota</taxon>
        <taxon>Fungi</taxon>
        <taxon>Dikarya</taxon>
        <taxon>Ascomycota</taxon>
        <taxon>Pezizomycotina</taxon>
        <taxon>Sordariomycetes</taxon>
        <taxon>Hypocreomycetidae</taxon>
        <taxon>Hypocreales</taxon>
        <taxon>Nectriaceae</taxon>
        <taxon>Fusarium</taxon>
        <taxon>Fusarium decemcellulare species complex</taxon>
    </lineage>
</organism>
<dbReference type="EMBL" id="JANRMS010000501">
    <property type="protein sequence ID" value="KAJ3538737.1"/>
    <property type="molecule type" value="Genomic_DNA"/>
</dbReference>
<reference evidence="1" key="1">
    <citation type="submission" date="2022-08" db="EMBL/GenBank/DDBJ databases">
        <title>Genome Sequence of Fusarium decemcellulare.</title>
        <authorList>
            <person name="Buettner E."/>
        </authorList>
    </citation>
    <scope>NUCLEOTIDE SEQUENCE</scope>
    <source>
        <strain evidence="1">Babe19</strain>
    </source>
</reference>
<sequence length="923" mass="102813">MTHQGGSLAVDPGDEGLSLVPDIDLQPESMIDIDSLVFPTNEPYFADYGAASRQSPLEHPDIFGTSLDDLWSASLAQIPSDEIIAGADKDESMNDDSSSPKEGRADATNSHSSPQTANSGSSAAATEALTSSRNPSLPPKIGHRFTRESARVLKRWFSTHSDHPYPSEEEKAMLQCKTGLSKTQVTNWLANARRRRTVDNNTLGSSSKTGRSGSGPDHTPRRAGTPIPRSTTSYHNMDPLQRWVDSPPEHEPAAASAIARAVASRHTLPLLTRRNTGSSDEGSSRRRRHASSGSSFVTSSGSTDSRSSKGSISASSSLSRGRSYRRRRTQKTSLAAPRHAFQCTFCTETFRTKYDWQRHENSLHLPLERWVCSPNGSSVANPETGQMYCVFCGKAEPDETHLATHNPAACQERSFSRKDHLKQHLRLVHNAGLIELSMKLWKAEKPDIRSKCGFCKATIYTWPDRVDHLANHFKLGCTMADWSGDWGFEDSVLETLENAMPPYLIDFERGTPFPFEASGKPPDSPRSAYELITIELAYFIQSHYDTSGDMPNNRRLQLEACRIIFASEVMFPEQNPDSNGGFSWLRDLILAKDEITQQARFGPIRSRAESRLSLMKIKGKNALFEACPLESHLHAFVHGRRANGVFEIQDHELQKEACRIITRMEGDLGTTPDFVANWLVTLISQSTNWLNDFRQRANLFRNQGSWNTVPQGQQSLFSSWPGKQNSERLQDQLFKDLDSQTWINTASMDLSNNTIGVGQSEIGLGELINEQNRSSSLIEPWLTNTPNIMTSTADQLPTSLETIQPSISTITPIRFANPTPSQDSPGTPGTGPSDGDSRLRPAWLKTGVYILNDSNHHRWLDRELKRWVSATMSPNNPNCHVPSDEELRHQSRCLLFNDDDPWNQTAADSAHWLAKFKQDVGIM</sequence>
<accession>A0ACC1SFJ6</accession>
<proteinExistence type="predicted"/>
<name>A0ACC1SFJ6_9HYPO</name>
<gene>
    <name evidence="1" type="ORF">NM208_g5777</name>
</gene>
<protein>
    <submittedName>
        <fullName evidence="1">Uncharacterized protein</fullName>
    </submittedName>
</protein>
<comment type="caution">
    <text evidence="1">The sequence shown here is derived from an EMBL/GenBank/DDBJ whole genome shotgun (WGS) entry which is preliminary data.</text>
</comment>